<gene>
    <name evidence="1" type="ORF">GKJPGBOP_07759</name>
</gene>
<dbReference type="Proteomes" id="UP000286746">
    <property type="component" value="Unassembled WGS sequence"/>
</dbReference>
<dbReference type="EMBL" id="BHZD01000001">
    <property type="protein sequence ID" value="GCD47964.1"/>
    <property type="molecule type" value="Genomic_DNA"/>
</dbReference>
<reference evidence="1 2" key="1">
    <citation type="submission" date="2018-11" db="EMBL/GenBank/DDBJ databases">
        <title>Whole genome sequence of Streptomyces paromomycinus NBRC 15454(T).</title>
        <authorList>
            <person name="Komaki H."/>
            <person name="Tamura T."/>
        </authorList>
    </citation>
    <scope>NUCLEOTIDE SEQUENCE [LARGE SCALE GENOMIC DNA]</scope>
    <source>
        <strain evidence="1 2">NBRC 15454</strain>
    </source>
</reference>
<name>A0A401WF43_STREY</name>
<accession>A0A401WF43</accession>
<comment type="caution">
    <text evidence="1">The sequence shown here is derived from an EMBL/GenBank/DDBJ whole genome shotgun (WGS) entry which is preliminary data.</text>
</comment>
<proteinExistence type="predicted"/>
<evidence type="ECO:0000313" key="2">
    <source>
        <dbReference type="Proteomes" id="UP000286746"/>
    </source>
</evidence>
<organism evidence="1 2">
    <name type="scientific">Streptomyces paromomycinus</name>
    <name type="common">Streptomyces rimosus subsp. paromomycinus</name>
    <dbReference type="NCBI Taxonomy" id="92743"/>
    <lineage>
        <taxon>Bacteria</taxon>
        <taxon>Bacillati</taxon>
        <taxon>Actinomycetota</taxon>
        <taxon>Actinomycetes</taxon>
        <taxon>Kitasatosporales</taxon>
        <taxon>Streptomycetaceae</taxon>
        <taxon>Streptomyces</taxon>
    </lineage>
</organism>
<keyword evidence="2" id="KW-1185">Reference proteome</keyword>
<evidence type="ECO:0000313" key="1">
    <source>
        <dbReference type="EMBL" id="GCD47964.1"/>
    </source>
</evidence>
<dbReference type="AlphaFoldDB" id="A0A401WF43"/>
<protein>
    <submittedName>
        <fullName evidence="1">Uncharacterized protein</fullName>
    </submittedName>
</protein>
<sequence length="39" mass="4314">MAAKEKRSWIKELASRFAVAVAVKALWAAISRIALRDDA</sequence>